<dbReference type="SUPFAM" id="SSF48264">
    <property type="entry name" value="Cytochrome P450"/>
    <property type="match status" value="1"/>
</dbReference>
<keyword evidence="4" id="KW-1133">Transmembrane helix</keyword>
<keyword evidence="2 3" id="KW-0408">Iron</keyword>
<evidence type="ECO:0000256" key="2">
    <source>
        <dbReference type="PIRSR" id="PIRSR602401-1"/>
    </source>
</evidence>
<evidence type="ECO:0000313" key="6">
    <source>
        <dbReference type="Proteomes" id="UP000683360"/>
    </source>
</evidence>
<feature type="binding site" description="axial binding residue" evidence="2">
    <location>
        <position position="505"/>
    </location>
    <ligand>
        <name>heme</name>
        <dbReference type="ChEBI" id="CHEBI:30413"/>
    </ligand>
    <ligandPart>
        <name>Fe</name>
        <dbReference type="ChEBI" id="CHEBI:18248"/>
    </ligandPart>
</feature>
<dbReference type="GO" id="GO:0005506">
    <property type="term" value="F:iron ion binding"/>
    <property type="evidence" value="ECO:0007669"/>
    <property type="project" value="InterPro"/>
</dbReference>
<reference evidence="5" key="1">
    <citation type="submission" date="2021-03" db="EMBL/GenBank/DDBJ databases">
        <authorList>
            <person name="Bekaert M."/>
        </authorList>
    </citation>
    <scope>NUCLEOTIDE SEQUENCE</scope>
</reference>
<dbReference type="InterPro" id="IPR036396">
    <property type="entry name" value="Cyt_P450_sf"/>
</dbReference>
<protein>
    <submittedName>
        <fullName evidence="5">Uncharacterized protein</fullName>
    </submittedName>
</protein>
<dbReference type="InterPro" id="IPR001128">
    <property type="entry name" value="Cyt_P450"/>
</dbReference>
<dbReference type="OrthoDB" id="1470350at2759"/>
<sequence>MEVYNEILSSEDLQLKVIIDCSSFEFLDESNISNIECWNVNKLTPIMAVTVSVLANIVGVVGLVVIVIKLVQKVLSHRKWVAVYDALPGESHKKHWLWGHVHLYPGPNEEGLKFQMERVSRFPKLHCLWISFIRPIIVMHHPDTMRAILKTSEPKPRGLGTVYIMGVDWLGEGLLIANGERWARNRRLLTPAFHFDILQPYIKVYNRATDILLEKIEDQSQANKSFELFSNIGLCSLDIILRCAFSYESNCQTLGESHPYVCAVEKLSEIWVDRSLNPVLFPDFIFYLTKTGKEFRKACDYVHTVAEEIIEKRRKTLEVEGLPNKDTGKRTRYLDFLDILITAKDENGEGLTPLEIRNEVDTFLFEGHDTTTSSMCWTLYSISQHPKWQTKIQEEIDHLLKAKKSSEIESEDLPKLESLTLCIKEGMRLHCPVGFISRVTTKEMVIDGVTIPANTTLALQIYNLHHNDTVWENPHEFMPERFLPENSADRDSYAFIPFSAGPRNCIGQHFAMNEQKVVLARLLQKFTFQPDPDCLVKKKIGVVMRAENGIKLLAHPRS</sequence>
<dbReference type="Gene3D" id="1.10.630.10">
    <property type="entry name" value="Cytochrome P450"/>
    <property type="match status" value="1"/>
</dbReference>
<dbReference type="PRINTS" id="PR00385">
    <property type="entry name" value="P450"/>
</dbReference>
<feature type="transmembrane region" description="Helical" evidence="4">
    <location>
        <begin position="46"/>
        <end position="71"/>
    </location>
</feature>
<evidence type="ECO:0000256" key="4">
    <source>
        <dbReference type="SAM" id="Phobius"/>
    </source>
</evidence>
<dbReference type="Proteomes" id="UP000683360">
    <property type="component" value="Unassembled WGS sequence"/>
</dbReference>
<dbReference type="Pfam" id="PF00067">
    <property type="entry name" value="p450"/>
    <property type="match status" value="1"/>
</dbReference>
<comment type="cofactor">
    <cofactor evidence="2">
        <name>heme</name>
        <dbReference type="ChEBI" id="CHEBI:30413"/>
    </cofactor>
</comment>
<dbReference type="InterPro" id="IPR017972">
    <property type="entry name" value="Cyt_P450_CS"/>
</dbReference>
<dbReference type="GO" id="GO:0020037">
    <property type="term" value="F:heme binding"/>
    <property type="evidence" value="ECO:0007669"/>
    <property type="project" value="InterPro"/>
</dbReference>
<name>A0A8S3RC25_MYTED</name>
<gene>
    <name evidence="5" type="ORF">MEDL_18875</name>
</gene>
<dbReference type="AlphaFoldDB" id="A0A8S3RC25"/>
<keyword evidence="2 3" id="KW-0479">Metal-binding</keyword>
<dbReference type="PANTHER" id="PTHR24291">
    <property type="entry name" value="CYTOCHROME P450 FAMILY 4"/>
    <property type="match status" value="1"/>
</dbReference>
<dbReference type="GO" id="GO:0004497">
    <property type="term" value="F:monooxygenase activity"/>
    <property type="evidence" value="ECO:0007669"/>
    <property type="project" value="UniProtKB-KW"/>
</dbReference>
<dbReference type="PANTHER" id="PTHR24291:SF201">
    <property type="entry name" value="CYTOCHROME P450, FAMILY 4, SUBFAMILY B, POLYPEPTIDE 7"/>
    <property type="match status" value="1"/>
</dbReference>
<proteinExistence type="inferred from homology"/>
<dbReference type="InterPro" id="IPR002401">
    <property type="entry name" value="Cyt_P450_E_grp-I"/>
</dbReference>
<evidence type="ECO:0000256" key="3">
    <source>
        <dbReference type="RuleBase" id="RU000461"/>
    </source>
</evidence>
<dbReference type="InterPro" id="IPR050196">
    <property type="entry name" value="Cytochrome_P450_Monoox"/>
</dbReference>
<keyword evidence="3" id="KW-0560">Oxidoreductase</keyword>
<organism evidence="5 6">
    <name type="scientific">Mytilus edulis</name>
    <name type="common">Blue mussel</name>
    <dbReference type="NCBI Taxonomy" id="6550"/>
    <lineage>
        <taxon>Eukaryota</taxon>
        <taxon>Metazoa</taxon>
        <taxon>Spiralia</taxon>
        <taxon>Lophotrochozoa</taxon>
        <taxon>Mollusca</taxon>
        <taxon>Bivalvia</taxon>
        <taxon>Autobranchia</taxon>
        <taxon>Pteriomorphia</taxon>
        <taxon>Mytilida</taxon>
        <taxon>Mytiloidea</taxon>
        <taxon>Mytilidae</taxon>
        <taxon>Mytilinae</taxon>
        <taxon>Mytilus</taxon>
    </lineage>
</organism>
<dbReference type="PROSITE" id="PS00086">
    <property type="entry name" value="CYTOCHROME_P450"/>
    <property type="match status" value="1"/>
</dbReference>
<comment type="similarity">
    <text evidence="1 3">Belongs to the cytochrome P450 family.</text>
</comment>
<keyword evidence="4" id="KW-0472">Membrane</keyword>
<dbReference type="GO" id="GO:0016705">
    <property type="term" value="F:oxidoreductase activity, acting on paired donors, with incorporation or reduction of molecular oxygen"/>
    <property type="evidence" value="ECO:0007669"/>
    <property type="project" value="InterPro"/>
</dbReference>
<keyword evidence="6" id="KW-1185">Reference proteome</keyword>
<keyword evidence="3" id="KW-0503">Monooxygenase</keyword>
<keyword evidence="4" id="KW-0812">Transmembrane</keyword>
<evidence type="ECO:0000256" key="1">
    <source>
        <dbReference type="ARBA" id="ARBA00010617"/>
    </source>
</evidence>
<dbReference type="CDD" id="cd20659">
    <property type="entry name" value="CYP4B_4F-like"/>
    <property type="match status" value="1"/>
</dbReference>
<dbReference type="PRINTS" id="PR00463">
    <property type="entry name" value="EP450I"/>
</dbReference>
<evidence type="ECO:0000313" key="5">
    <source>
        <dbReference type="EMBL" id="CAG2204420.1"/>
    </source>
</evidence>
<accession>A0A8S3RC25</accession>
<keyword evidence="2 3" id="KW-0349">Heme</keyword>
<dbReference type="EMBL" id="CAJPWZ010000949">
    <property type="protein sequence ID" value="CAG2204420.1"/>
    <property type="molecule type" value="Genomic_DNA"/>
</dbReference>
<comment type="caution">
    <text evidence="5">The sequence shown here is derived from an EMBL/GenBank/DDBJ whole genome shotgun (WGS) entry which is preliminary data.</text>
</comment>